<feature type="compositionally biased region" description="Gly residues" evidence="1">
    <location>
        <begin position="20"/>
        <end position="67"/>
    </location>
</feature>
<keyword evidence="3" id="KW-1185">Reference proteome</keyword>
<dbReference type="OrthoDB" id="3365917at2759"/>
<dbReference type="AlphaFoldDB" id="A0A1X6MXL5"/>
<dbReference type="EMBL" id="KZ110599">
    <property type="protein sequence ID" value="OSX61108.1"/>
    <property type="molecule type" value="Genomic_DNA"/>
</dbReference>
<sequence>MRIPLIAPSEPSLKQLFPRKGGGGGHGGGSSGKGGSGSSSGSKGGSGSSSGSKGGSGSSSGGKGGSSGSSSSGKSQSIPLSGSTGGKKTATTYGSGGGRAVTIPAGQPFAGRTSGGGTRGQVYGTSTYGSGYPGLAAGSVLGRGFPFIFWPVVWGGGLGLGGAYLHDHEYGSPTNASRPGGALTQATFTSNSTNSTFWVVADNATVSALITTIYDNCTLGSNSSTAPTPFSGNASQAQPEQVIQYYRASSVALALDGYNDTAKLTNPNATDVPLPSWMDTQLEGCLNATIAASVPLVSAADMRWQPPVGIIGLVWLLSLA</sequence>
<evidence type="ECO:0000313" key="3">
    <source>
        <dbReference type="Proteomes" id="UP000194127"/>
    </source>
</evidence>
<evidence type="ECO:0000313" key="2">
    <source>
        <dbReference type="EMBL" id="OSX61108.1"/>
    </source>
</evidence>
<reference evidence="2 3" key="1">
    <citation type="submission" date="2017-04" db="EMBL/GenBank/DDBJ databases">
        <title>Genome Sequence of the Model Brown-Rot Fungus Postia placenta SB12.</title>
        <authorList>
            <consortium name="DOE Joint Genome Institute"/>
            <person name="Gaskell J."/>
            <person name="Kersten P."/>
            <person name="Larrondo L.F."/>
            <person name="Canessa P."/>
            <person name="Martinez D."/>
            <person name="Hibbett D."/>
            <person name="Schmoll M."/>
            <person name="Kubicek C.P."/>
            <person name="Martinez A.T."/>
            <person name="Yadav J."/>
            <person name="Master E."/>
            <person name="Magnuson J.K."/>
            <person name="James T."/>
            <person name="Yaver D."/>
            <person name="Berka R."/>
            <person name="Labutti K."/>
            <person name="Lipzen A."/>
            <person name="Aerts A."/>
            <person name="Barry K."/>
            <person name="Henrissat B."/>
            <person name="Blanchette R."/>
            <person name="Grigoriev I."/>
            <person name="Cullen D."/>
        </authorList>
    </citation>
    <scope>NUCLEOTIDE SEQUENCE [LARGE SCALE GENOMIC DNA]</scope>
    <source>
        <strain evidence="2 3">MAD-698-R-SB12</strain>
    </source>
</reference>
<dbReference type="RefSeq" id="XP_024337902.1">
    <property type="nucleotide sequence ID" value="XM_024482076.1"/>
</dbReference>
<gene>
    <name evidence="2" type="ORF">POSPLADRAFT_1066449</name>
</gene>
<evidence type="ECO:0000256" key="1">
    <source>
        <dbReference type="SAM" id="MobiDB-lite"/>
    </source>
</evidence>
<accession>A0A1X6MXL5</accession>
<name>A0A1X6MXL5_9APHY</name>
<dbReference type="STRING" id="670580.A0A1X6MXL5"/>
<dbReference type="Proteomes" id="UP000194127">
    <property type="component" value="Unassembled WGS sequence"/>
</dbReference>
<dbReference type="GeneID" id="36327026"/>
<proteinExistence type="predicted"/>
<feature type="region of interest" description="Disordered" evidence="1">
    <location>
        <begin position="1"/>
        <end position="118"/>
    </location>
</feature>
<organism evidence="2 3">
    <name type="scientific">Postia placenta MAD-698-R-SB12</name>
    <dbReference type="NCBI Taxonomy" id="670580"/>
    <lineage>
        <taxon>Eukaryota</taxon>
        <taxon>Fungi</taxon>
        <taxon>Dikarya</taxon>
        <taxon>Basidiomycota</taxon>
        <taxon>Agaricomycotina</taxon>
        <taxon>Agaricomycetes</taxon>
        <taxon>Polyporales</taxon>
        <taxon>Adustoporiaceae</taxon>
        <taxon>Rhodonia</taxon>
    </lineage>
</organism>
<protein>
    <submittedName>
        <fullName evidence="2">Uncharacterized protein</fullName>
    </submittedName>
</protein>